<gene>
    <name evidence="2" type="ORF">AVDCRST_MAG46-1689</name>
</gene>
<accession>A0A6J4LRF0</accession>
<organism evidence="2">
    <name type="scientific">uncultured Nocardioidaceae bacterium</name>
    <dbReference type="NCBI Taxonomy" id="253824"/>
    <lineage>
        <taxon>Bacteria</taxon>
        <taxon>Bacillati</taxon>
        <taxon>Actinomycetota</taxon>
        <taxon>Actinomycetes</taxon>
        <taxon>Propionibacteriales</taxon>
        <taxon>Nocardioidaceae</taxon>
        <taxon>environmental samples</taxon>
    </lineage>
</organism>
<dbReference type="EMBL" id="CADCUD010000109">
    <property type="protein sequence ID" value="CAA9336087.1"/>
    <property type="molecule type" value="Genomic_DNA"/>
</dbReference>
<reference evidence="2" key="1">
    <citation type="submission" date="2020-02" db="EMBL/GenBank/DDBJ databases">
        <authorList>
            <person name="Meier V. D."/>
        </authorList>
    </citation>
    <scope>NUCLEOTIDE SEQUENCE</scope>
    <source>
        <strain evidence="2">AVDCRST_MAG46</strain>
    </source>
</reference>
<evidence type="ECO:0000313" key="2">
    <source>
        <dbReference type="EMBL" id="CAA9336087.1"/>
    </source>
</evidence>
<dbReference type="AlphaFoldDB" id="A0A6J4LRF0"/>
<evidence type="ECO:0000256" key="1">
    <source>
        <dbReference type="SAM" id="MobiDB-lite"/>
    </source>
</evidence>
<feature type="region of interest" description="Disordered" evidence="1">
    <location>
        <begin position="1"/>
        <end position="24"/>
    </location>
</feature>
<sequence>MTQDQVRLAAHGGRPLTGRLPGHRHVDAKGLPVVRLSRHWRL</sequence>
<name>A0A6J4LRF0_9ACTN</name>
<proteinExistence type="predicted"/>
<protein>
    <submittedName>
        <fullName evidence="2">Uncharacterized protein</fullName>
    </submittedName>
</protein>